<feature type="region of interest" description="Disordered" evidence="1">
    <location>
        <begin position="1"/>
        <end position="111"/>
    </location>
</feature>
<sequence length="172" mass="17826">MNGADTRGMTGGDAESEQEGANLSNSVEHSSSRLDDDEHAGSQQSLGDTGLGRTTNMLDGSSQSGEMAAETTNDNEGFDLDVSNDLGGATSALSNHKDAVSGNEGGCVNETFDETRVEAETSTEAGLEAESADEENTIGVDKEPVTVQQALSVPEWKEAVLAELGALQKNNT</sequence>
<feature type="compositionally biased region" description="Polar residues" evidence="1">
    <location>
        <begin position="19"/>
        <end position="29"/>
    </location>
</feature>
<accession>A0ABR2RBQ8</accession>
<feature type="compositionally biased region" description="Basic and acidic residues" evidence="1">
    <location>
        <begin position="30"/>
        <end position="40"/>
    </location>
</feature>
<proteinExistence type="predicted"/>
<comment type="caution">
    <text evidence="2">The sequence shown here is derived from an EMBL/GenBank/DDBJ whole genome shotgun (WGS) entry which is preliminary data.</text>
</comment>
<evidence type="ECO:0000313" key="2">
    <source>
        <dbReference type="EMBL" id="KAK9010378.1"/>
    </source>
</evidence>
<protein>
    <submittedName>
        <fullName evidence="2">Uncharacterized protein</fullName>
    </submittedName>
</protein>
<keyword evidence="3" id="KW-1185">Reference proteome</keyword>
<dbReference type="EMBL" id="JBBPBN010000024">
    <property type="protein sequence ID" value="KAK9010378.1"/>
    <property type="molecule type" value="Genomic_DNA"/>
</dbReference>
<feature type="region of interest" description="Disordered" evidence="1">
    <location>
        <begin position="116"/>
        <end position="135"/>
    </location>
</feature>
<gene>
    <name evidence="2" type="ORF">V6N11_036889</name>
</gene>
<feature type="compositionally biased region" description="Polar residues" evidence="1">
    <location>
        <begin position="41"/>
        <end position="75"/>
    </location>
</feature>
<reference evidence="2 3" key="1">
    <citation type="journal article" date="2024" name="G3 (Bethesda)">
        <title>Genome assembly of Hibiscus sabdariffa L. provides insights into metabolisms of medicinal natural products.</title>
        <authorList>
            <person name="Kim T."/>
        </authorList>
    </citation>
    <scope>NUCLEOTIDE SEQUENCE [LARGE SCALE GENOMIC DNA]</scope>
    <source>
        <strain evidence="2">TK-2024</strain>
        <tissue evidence="2">Old leaves</tissue>
    </source>
</reference>
<dbReference type="Proteomes" id="UP001396334">
    <property type="component" value="Unassembled WGS sequence"/>
</dbReference>
<evidence type="ECO:0000256" key="1">
    <source>
        <dbReference type="SAM" id="MobiDB-lite"/>
    </source>
</evidence>
<evidence type="ECO:0000313" key="3">
    <source>
        <dbReference type="Proteomes" id="UP001396334"/>
    </source>
</evidence>
<organism evidence="2 3">
    <name type="scientific">Hibiscus sabdariffa</name>
    <name type="common">roselle</name>
    <dbReference type="NCBI Taxonomy" id="183260"/>
    <lineage>
        <taxon>Eukaryota</taxon>
        <taxon>Viridiplantae</taxon>
        <taxon>Streptophyta</taxon>
        <taxon>Embryophyta</taxon>
        <taxon>Tracheophyta</taxon>
        <taxon>Spermatophyta</taxon>
        <taxon>Magnoliopsida</taxon>
        <taxon>eudicotyledons</taxon>
        <taxon>Gunneridae</taxon>
        <taxon>Pentapetalae</taxon>
        <taxon>rosids</taxon>
        <taxon>malvids</taxon>
        <taxon>Malvales</taxon>
        <taxon>Malvaceae</taxon>
        <taxon>Malvoideae</taxon>
        <taxon>Hibiscus</taxon>
    </lineage>
</organism>
<name>A0ABR2RBQ8_9ROSI</name>